<dbReference type="AlphaFoldDB" id="A0AAN8J9L2"/>
<evidence type="ECO:0000313" key="2">
    <source>
        <dbReference type="EMBL" id="KAK6171308.1"/>
    </source>
</evidence>
<reference evidence="2 3" key="1">
    <citation type="submission" date="2024-01" db="EMBL/GenBank/DDBJ databases">
        <title>The genome of the rayed Mediterranean limpet Patella caerulea (Linnaeus, 1758).</title>
        <authorList>
            <person name="Anh-Thu Weber A."/>
            <person name="Halstead-Nussloch G."/>
        </authorList>
    </citation>
    <scope>NUCLEOTIDE SEQUENCE [LARGE SCALE GENOMIC DNA]</scope>
    <source>
        <strain evidence="2">AATW-2023a</strain>
        <tissue evidence="2">Whole specimen</tissue>
    </source>
</reference>
<evidence type="ECO:0000256" key="1">
    <source>
        <dbReference type="SAM" id="SignalP"/>
    </source>
</evidence>
<accession>A0AAN8J9L2</accession>
<dbReference type="Proteomes" id="UP001347796">
    <property type="component" value="Unassembled WGS sequence"/>
</dbReference>
<protein>
    <submittedName>
        <fullName evidence="2">Uncharacterized protein</fullName>
    </submittedName>
</protein>
<gene>
    <name evidence="2" type="ORF">SNE40_019525</name>
</gene>
<keyword evidence="1" id="KW-0732">Signal</keyword>
<organism evidence="2 3">
    <name type="scientific">Patella caerulea</name>
    <name type="common">Rayed Mediterranean limpet</name>
    <dbReference type="NCBI Taxonomy" id="87958"/>
    <lineage>
        <taxon>Eukaryota</taxon>
        <taxon>Metazoa</taxon>
        <taxon>Spiralia</taxon>
        <taxon>Lophotrochozoa</taxon>
        <taxon>Mollusca</taxon>
        <taxon>Gastropoda</taxon>
        <taxon>Patellogastropoda</taxon>
        <taxon>Patelloidea</taxon>
        <taxon>Patellidae</taxon>
        <taxon>Patella</taxon>
    </lineage>
</organism>
<proteinExistence type="predicted"/>
<feature type="signal peptide" evidence="1">
    <location>
        <begin position="1"/>
        <end position="20"/>
    </location>
</feature>
<feature type="chain" id="PRO_5043021034" evidence="1">
    <location>
        <begin position="21"/>
        <end position="150"/>
    </location>
</feature>
<sequence length="150" mass="17013">MVSRLLTASCTFVFVSVIYSAKLPKDCEVDDKTYKSGETFTRANFGGPCNIYLCKNGGYQVNKFGCFNEDDQKCYDVDQEVMENCFTKRCYRRGSRIRFETIKSQCQGTDKKCHDVGQTFTDTADGIEWSCLCSLEGETKVNSHCTRTSE</sequence>
<keyword evidence="3" id="KW-1185">Reference proteome</keyword>
<name>A0AAN8J9L2_PATCE</name>
<evidence type="ECO:0000313" key="3">
    <source>
        <dbReference type="Proteomes" id="UP001347796"/>
    </source>
</evidence>
<dbReference type="EMBL" id="JAZGQO010000014">
    <property type="protein sequence ID" value="KAK6171308.1"/>
    <property type="molecule type" value="Genomic_DNA"/>
</dbReference>
<comment type="caution">
    <text evidence="2">The sequence shown here is derived from an EMBL/GenBank/DDBJ whole genome shotgun (WGS) entry which is preliminary data.</text>
</comment>